<evidence type="ECO:0000313" key="2">
    <source>
        <dbReference type="EMBL" id="ORZ11584.1"/>
    </source>
</evidence>
<keyword evidence="3" id="KW-1185">Reference proteome</keyword>
<feature type="compositionally biased region" description="Low complexity" evidence="1">
    <location>
        <begin position="52"/>
        <end position="65"/>
    </location>
</feature>
<sequence>MNDSPHSPIKQIPTTPSRSISTPIVDAFRHAHQNATREFDQFYGYISKVMTPRRSQQHQPQQQSQIHKATPKNTTRIRQQLDQNHQRSHKSSSSLTPLMANHSLRADRNDNSGEPTWQRSRRDYPPPRPMTLTPNTVRTSSTTNNSLLQLDDDNDDDNKSNVYLHSPQRSTLTRTPTPSRHHYESPFPIKRYAADPDATTPSSSRLPPLPPSPSMFLQGQLLDESRRLDQLQQSFDVVQQRCLALISGQQPHNSKRRRQQQRHPYDDPSSSLHSRFYYNNHQSTTTRHTTPPPRQGGLRAPRLFEEEEEQEPPVLHNSPPLPRFSIPSSTPATALPQRTTSTTTTTTPPRSLPIPIPSSLPLPSSPPTPPPPPPSAPSSSQPKQQDTSDHRDVLTAIPKAQLRSAETVTTPNGTRVKNKFWTEIHGESDPTHQEDGASFWIHDDDDDDQQQQQQRPQKRRSQLTNRLEQVKSNEENNNGSHHHTTTSPSPSVPSPPLKPQQQHRHYPADFFEELTHTLKGKSIQSPSQ</sequence>
<feature type="compositionally biased region" description="Low complexity" evidence="1">
    <location>
        <begin position="131"/>
        <end position="149"/>
    </location>
</feature>
<feature type="compositionally biased region" description="Polar residues" evidence="1">
    <location>
        <begin position="12"/>
        <end position="21"/>
    </location>
</feature>
<feature type="region of interest" description="Disordered" evidence="1">
    <location>
        <begin position="52"/>
        <end position="73"/>
    </location>
</feature>
<evidence type="ECO:0000313" key="3">
    <source>
        <dbReference type="Proteomes" id="UP000193560"/>
    </source>
</evidence>
<feature type="compositionally biased region" description="Low complexity" evidence="1">
    <location>
        <begin position="166"/>
        <end position="178"/>
    </location>
</feature>
<feature type="compositionally biased region" description="Basic and acidic residues" evidence="1">
    <location>
        <begin position="420"/>
        <end position="435"/>
    </location>
</feature>
<dbReference type="Proteomes" id="UP000193560">
    <property type="component" value="Unassembled WGS sequence"/>
</dbReference>
<proteinExistence type="predicted"/>
<feature type="region of interest" description="Disordered" evidence="1">
    <location>
        <begin position="1"/>
        <end position="21"/>
    </location>
</feature>
<reference evidence="2 3" key="1">
    <citation type="submission" date="2016-07" db="EMBL/GenBank/DDBJ databases">
        <title>Pervasive Adenine N6-methylation of Active Genes in Fungi.</title>
        <authorList>
            <consortium name="DOE Joint Genome Institute"/>
            <person name="Mondo S.J."/>
            <person name="Dannebaum R.O."/>
            <person name="Kuo R.C."/>
            <person name="Labutti K."/>
            <person name="Haridas S."/>
            <person name="Kuo A."/>
            <person name="Salamov A."/>
            <person name="Ahrendt S.R."/>
            <person name="Lipzen A."/>
            <person name="Sullivan W."/>
            <person name="Andreopoulos W.B."/>
            <person name="Clum A."/>
            <person name="Lindquist E."/>
            <person name="Daum C."/>
            <person name="Ramamoorthy G.K."/>
            <person name="Gryganskyi A."/>
            <person name="Culley D."/>
            <person name="Magnuson J.K."/>
            <person name="James T.Y."/>
            <person name="O'Malley M.A."/>
            <person name="Stajich J.E."/>
            <person name="Spatafora J.W."/>
            <person name="Visel A."/>
            <person name="Grigoriev I.V."/>
        </authorList>
    </citation>
    <scope>NUCLEOTIDE SEQUENCE [LARGE SCALE GENOMIC DNA]</scope>
    <source>
        <strain evidence="2 3">NRRL 1336</strain>
    </source>
</reference>
<feature type="compositionally biased region" description="Low complexity" evidence="1">
    <location>
        <begin position="333"/>
        <end position="349"/>
    </location>
</feature>
<gene>
    <name evidence="2" type="ORF">BCR42DRAFT_421379</name>
</gene>
<feature type="compositionally biased region" description="Pro residues" evidence="1">
    <location>
        <begin position="350"/>
        <end position="376"/>
    </location>
</feature>
<feature type="region of interest" description="Disordered" evidence="1">
    <location>
        <begin position="306"/>
        <end position="509"/>
    </location>
</feature>
<dbReference type="OrthoDB" id="2289877at2759"/>
<protein>
    <submittedName>
        <fullName evidence="2">Uncharacterized protein</fullName>
    </submittedName>
</protein>
<comment type="caution">
    <text evidence="2">The sequence shown here is derived from an EMBL/GenBank/DDBJ whole genome shotgun (WGS) entry which is preliminary data.</text>
</comment>
<dbReference type="AlphaFoldDB" id="A0A1X2I8I1"/>
<accession>A0A1X2I8I1</accession>
<feature type="region of interest" description="Disordered" evidence="1">
    <location>
        <begin position="104"/>
        <end position="216"/>
    </location>
</feature>
<dbReference type="EMBL" id="MCGE01000021">
    <property type="protein sequence ID" value="ORZ11584.1"/>
    <property type="molecule type" value="Genomic_DNA"/>
</dbReference>
<feature type="compositionally biased region" description="Polar residues" evidence="1">
    <location>
        <begin position="404"/>
        <end position="415"/>
    </location>
</feature>
<evidence type="ECO:0000256" key="1">
    <source>
        <dbReference type="SAM" id="MobiDB-lite"/>
    </source>
</evidence>
<name>A0A1X2I8I1_9FUNG</name>
<feature type="region of interest" description="Disordered" evidence="1">
    <location>
        <begin position="248"/>
        <end position="275"/>
    </location>
</feature>
<organism evidence="2 3">
    <name type="scientific">Absidia repens</name>
    <dbReference type="NCBI Taxonomy" id="90262"/>
    <lineage>
        <taxon>Eukaryota</taxon>
        <taxon>Fungi</taxon>
        <taxon>Fungi incertae sedis</taxon>
        <taxon>Mucoromycota</taxon>
        <taxon>Mucoromycotina</taxon>
        <taxon>Mucoromycetes</taxon>
        <taxon>Mucorales</taxon>
        <taxon>Cunninghamellaceae</taxon>
        <taxon>Absidia</taxon>
    </lineage>
</organism>